<evidence type="ECO:0000256" key="1">
    <source>
        <dbReference type="SAM" id="SignalP"/>
    </source>
</evidence>
<dbReference type="OrthoDB" id="5637477at2"/>
<comment type="caution">
    <text evidence="2">The sequence shown here is derived from an EMBL/GenBank/DDBJ whole genome shotgun (WGS) entry which is preliminary data.</text>
</comment>
<sequence>MKFKSLVLASCLGLFSSAYADHNHSYPQTNVPAGKSDLKKGATYPGPCAIEIVNNSYEGASVYGTFEDGVPLESFYIPGYDRIPHVIHLDHYDTRYGYRFCHRGMDIAIEDARHHFIFDNYITDGSSIEIRPYFNNQLKAEVKKK</sequence>
<accession>A0A0W0WTS8</accession>
<organism evidence="2 3">
    <name type="scientific">Legionella nautarum</name>
    <dbReference type="NCBI Taxonomy" id="45070"/>
    <lineage>
        <taxon>Bacteria</taxon>
        <taxon>Pseudomonadati</taxon>
        <taxon>Pseudomonadota</taxon>
        <taxon>Gammaproteobacteria</taxon>
        <taxon>Legionellales</taxon>
        <taxon>Legionellaceae</taxon>
        <taxon>Legionella</taxon>
    </lineage>
</organism>
<evidence type="ECO:0000313" key="2">
    <source>
        <dbReference type="EMBL" id="KTD35714.1"/>
    </source>
</evidence>
<evidence type="ECO:0000313" key="3">
    <source>
        <dbReference type="Proteomes" id="UP000054725"/>
    </source>
</evidence>
<dbReference type="AlphaFoldDB" id="A0A0W0WTS8"/>
<reference evidence="2 3" key="1">
    <citation type="submission" date="2015-11" db="EMBL/GenBank/DDBJ databases">
        <title>Genomic analysis of 38 Legionella species identifies large and diverse effector repertoires.</title>
        <authorList>
            <person name="Burstein D."/>
            <person name="Amaro F."/>
            <person name="Zusman T."/>
            <person name="Lifshitz Z."/>
            <person name="Cohen O."/>
            <person name="Gilbert J.A."/>
            <person name="Pupko T."/>
            <person name="Shuman H.A."/>
            <person name="Segal G."/>
        </authorList>
    </citation>
    <scope>NUCLEOTIDE SEQUENCE [LARGE SCALE GENOMIC DNA]</scope>
    <source>
        <strain evidence="2 3">ATCC 49506</strain>
    </source>
</reference>
<dbReference type="PATRIC" id="fig|45070.6.peg.744"/>
<protein>
    <submittedName>
        <fullName evidence="2">Uncharacterized protein</fullName>
    </submittedName>
</protein>
<dbReference type="EMBL" id="LNYO01000013">
    <property type="protein sequence ID" value="KTD35714.1"/>
    <property type="molecule type" value="Genomic_DNA"/>
</dbReference>
<keyword evidence="1" id="KW-0732">Signal</keyword>
<dbReference type="Proteomes" id="UP000054725">
    <property type="component" value="Unassembled WGS sequence"/>
</dbReference>
<gene>
    <name evidence="2" type="ORF">Lnau_0698</name>
</gene>
<dbReference type="STRING" id="45070.Lnau_0698"/>
<feature type="signal peptide" evidence="1">
    <location>
        <begin position="1"/>
        <end position="20"/>
    </location>
</feature>
<feature type="chain" id="PRO_5006915795" evidence="1">
    <location>
        <begin position="21"/>
        <end position="145"/>
    </location>
</feature>
<keyword evidence="3" id="KW-1185">Reference proteome</keyword>
<dbReference type="RefSeq" id="WP_058503764.1">
    <property type="nucleotide sequence ID" value="NZ_CAAAIF010000001.1"/>
</dbReference>
<proteinExistence type="predicted"/>
<name>A0A0W0WTS8_9GAMM</name>